<sequence length="72" mass="8042">MAWVTAGAKVHAGTASIPLQGNTLNVHNFLQGREEYDLSTRRGEQLKSSIAQSEIADHIRLKLMHPWLNIGY</sequence>
<dbReference type="RefSeq" id="XP_059603231.1">
    <property type="nucleotide sequence ID" value="XM_059749535.1"/>
</dbReference>
<dbReference type="VEuPathDB" id="FungiDB:An01g07710"/>
<evidence type="ECO:0000313" key="1">
    <source>
        <dbReference type="RefSeq" id="XP_059603231.1"/>
    </source>
</evidence>
<organism evidence="1">
    <name type="scientific">Aspergillus niger</name>
    <dbReference type="NCBI Taxonomy" id="5061"/>
    <lineage>
        <taxon>Eukaryota</taxon>
        <taxon>Fungi</taxon>
        <taxon>Dikarya</taxon>
        <taxon>Ascomycota</taxon>
        <taxon>Pezizomycotina</taxon>
        <taxon>Eurotiomycetes</taxon>
        <taxon>Eurotiomycetidae</taxon>
        <taxon>Eurotiales</taxon>
        <taxon>Aspergillaceae</taxon>
        <taxon>Aspergillus</taxon>
        <taxon>Aspergillus subgen. Circumdati</taxon>
    </lineage>
</organism>
<protein>
    <submittedName>
        <fullName evidence="1">Uncharacterized protein</fullName>
    </submittedName>
</protein>
<name>A0AAJ8E1H3_ASPNG</name>
<dbReference type="GeneID" id="84590006"/>
<reference evidence="1" key="2">
    <citation type="submission" date="2025-08" db="UniProtKB">
        <authorList>
            <consortium name="RefSeq"/>
        </authorList>
    </citation>
    <scope>IDENTIFICATION</scope>
</reference>
<proteinExistence type="predicted"/>
<accession>A0AAJ8E1H3</accession>
<dbReference type="KEGG" id="ang:An01g07710"/>
<dbReference type="AlphaFoldDB" id="A0AAJ8E1H3"/>
<gene>
    <name evidence="1" type="ORF">An01g07710</name>
</gene>
<reference evidence="1" key="1">
    <citation type="submission" date="2025-02" db="EMBL/GenBank/DDBJ databases">
        <authorList>
            <consortium name="NCBI Genome Project"/>
        </authorList>
    </citation>
    <scope>NUCLEOTIDE SEQUENCE</scope>
</reference>